<protein>
    <submittedName>
        <fullName evidence="2">Uncharacterized protein</fullName>
    </submittedName>
</protein>
<organism evidence="2 3">
    <name type="scientific">Portunus trituberculatus</name>
    <name type="common">Swimming crab</name>
    <name type="synonym">Neptunus trituberculatus</name>
    <dbReference type="NCBI Taxonomy" id="210409"/>
    <lineage>
        <taxon>Eukaryota</taxon>
        <taxon>Metazoa</taxon>
        <taxon>Ecdysozoa</taxon>
        <taxon>Arthropoda</taxon>
        <taxon>Crustacea</taxon>
        <taxon>Multicrustacea</taxon>
        <taxon>Malacostraca</taxon>
        <taxon>Eumalacostraca</taxon>
        <taxon>Eucarida</taxon>
        <taxon>Decapoda</taxon>
        <taxon>Pleocyemata</taxon>
        <taxon>Brachyura</taxon>
        <taxon>Eubrachyura</taxon>
        <taxon>Portunoidea</taxon>
        <taxon>Portunidae</taxon>
        <taxon>Portuninae</taxon>
        <taxon>Portunus</taxon>
    </lineage>
</organism>
<evidence type="ECO:0000313" key="2">
    <source>
        <dbReference type="EMBL" id="MPC07573.1"/>
    </source>
</evidence>
<feature type="region of interest" description="Disordered" evidence="1">
    <location>
        <begin position="62"/>
        <end position="81"/>
    </location>
</feature>
<sequence length="81" mass="8802">MGQMGMSLCHLVSVQGSERVTVTHRREHRVVLLSLDTSVGVSVGIAGVVRVSSPYMCWVPSPGNSTHLQRQRGTSRSGERI</sequence>
<gene>
    <name evidence="2" type="ORF">E2C01_000137</name>
</gene>
<comment type="caution">
    <text evidence="2">The sequence shown here is derived from an EMBL/GenBank/DDBJ whole genome shotgun (WGS) entry which is preliminary data.</text>
</comment>
<name>A0A5B7CIV7_PORTR</name>
<evidence type="ECO:0000313" key="3">
    <source>
        <dbReference type="Proteomes" id="UP000324222"/>
    </source>
</evidence>
<accession>A0A5B7CIV7</accession>
<reference evidence="2 3" key="1">
    <citation type="submission" date="2019-05" db="EMBL/GenBank/DDBJ databases">
        <title>Another draft genome of Portunus trituberculatus and its Hox gene families provides insights of decapod evolution.</title>
        <authorList>
            <person name="Jeong J.-H."/>
            <person name="Song I."/>
            <person name="Kim S."/>
            <person name="Choi T."/>
            <person name="Kim D."/>
            <person name="Ryu S."/>
            <person name="Kim W."/>
        </authorList>
    </citation>
    <scope>NUCLEOTIDE SEQUENCE [LARGE SCALE GENOMIC DNA]</scope>
    <source>
        <tissue evidence="2">Muscle</tissue>
    </source>
</reference>
<dbReference type="AlphaFoldDB" id="A0A5B7CIV7"/>
<dbReference type="Proteomes" id="UP000324222">
    <property type="component" value="Unassembled WGS sequence"/>
</dbReference>
<dbReference type="EMBL" id="VSRR010000003">
    <property type="protein sequence ID" value="MPC07573.1"/>
    <property type="molecule type" value="Genomic_DNA"/>
</dbReference>
<keyword evidence="3" id="KW-1185">Reference proteome</keyword>
<proteinExistence type="predicted"/>
<evidence type="ECO:0000256" key="1">
    <source>
        <dbReference type="SAM" id="MobiDB-lite"/>
    </source>
</evidence>